<dbReference type="Proteomes" id="UP000276133">
    <property type="component" value="Unassembled WGS sequence"/>
</dbReference>
<evidence type="ECO:0000313" key="2">
    <source>
        <dbReference type="Proteomes" id="UP000276133"/>
    </source>
</evidence>
<gene>
    <name evidence="1" type="ORF">BpHYR1_034575</name>
</gene>
<organism evidence="1 2">
    <name type="scientific">Brachionus plicatilis</name>
    <name type="common">Marine rotifer</name>
    <name type="synonym">Brachionus muelleri</name>
    <dbReference type="NCBI Taxonomy" id="10195"/>
    <lineage>
        <taxon>Eukaryota</taxon>
        <taxon>Metazoa</taxon>
        <taxon>Spiralia</taxon>
        <taxon>Gnathifera</taxon>
        <taxon>Rotifera</taxon>
        <taxon>Eurotatoria</taxon>
        <taxon>Monogononta</taxon>
        <taxon>Pseudotrocha</taxon>
        <taxon>Ploima</taxon>
        <taxon>Brachionidae</taxon>
        <taxon>Brachionus</taxon>
    </lineage>
</organism>
<sequence length="219" mass="26014">MKLFLYRNVLFTELERRRSVLNYFNIVTARLKNWRPDRQRKFQNTFSYNSIQAREQLERSRNCDDMDFGSSDEEINNGNEINKECQPKINLFNSSDDENQDYNEKLMRKMDINGNEYNTKFLMIFDLTNVDMILKYKNENDKSNEPDPLYSLVHFDTKINPFKFFFQCRVKNDTSVIYGNIDTSNDNLKGFKPKLVLLMQHGATYIVGLNAKAYQTLQI</sequence>
<reference evidence="1 2" key="1">
    <citation type="journal article" date="2018" name="Sci. Rep.">
        <title>Genomic signatures of local adaptation to the degree of environmental predictability in rotifers.</title>
        <authorList>
            <person name="Franch-Gras L."/>
            <person name="Hahn C."/>
            <person name="Garcia-Roger E.M."/>
            <person name="Carmona M.J."/>
            <person name="Serra M."/>
            <person name="Gomez A."/>
        </authorList>
    </citation>
    <scope>NUCLEOTIDE SEQUENCE [LARGE SCALE GENOMIC DNA]</scope>
    <source>
        <strain evidence="1">HYR1</strain>
    </source>
</reference>
<proteinExistence type="predicted"/>
<protein>
    <submittedName>
        <fullName evidence="1">Uncharacterized protein</fullName>
    </submittedName>
</protein>
<dbReference type="EMBL" id="REGN01004015">
    <property type="protein sequence ID" value="RNA19610.1"/>
    <property type="molecule type" value="Genomic_DNA"/>
</dbReference>
<comment type="caution">
    <text evidence="1">The sequence shown here is derived from an EMBL/GenBank/DDBJ whole genome shotgun (WGS) entry which is preliminary data.</text>
</comment>
<dbReference type="AlphaFoldDB" id="A0A3M7R7T8"/>
<evidence type="ECO:0000313" key="1">
    <source>
        <dbReference type="EMBL" id="RNA19610.1"/>
    </source>
</evidence>
<name>A0A3M7R7T8_BRAPC</name>
<accession>A0A3M7R7T8</accession>
<keyword evidence="2" id="KW-1185">Reference proteome</keyword>